<dbReference type="OrthoDB" id="1331096at2"/>
<organism evidence="2 3">
    <name type="scientific">Flavobacterium cutihirudinis</name>
    <dbReference type="NCBI Taxonomy" id="1265740"/>
    <lineage>
        <taxon>Bacteria</taxon>
        <taxon>Pseudomonadati</taxon>
        <taxon>Bacteroidota</taxon>
        <taxon>Flavobacteriia</taxon>
        <taxon>Flavobacteriales</taxon>
        <taxon>Flavobacteriaceae</taxon>
        <taxon>Flavobacterium</taxon>
    </lineage>
</organism>
<dbReference type="EMBL" id="QRDQ01000008">
    <property type="protein sequence ID" value="RED24802.1"/>
    <property type="molecule type" value="Genomic_DNA"/>
</dbReference>
<proteinExistence type="predicted"/>
<dbReference type="RefSeq" id="WP_115887660.1">
    <property type="nucleotide sequence ID" value="NZ_QRDQ01000008.1"/>
</dbReference>
<keyword evidence="3" id="KW-1185">Reference proteome</keyword>
<protein>
    <recommendedName>
        <fullName evidence="4">6-bladed beta-propeller protein</fullName>
    </recommendedName>
</protein>
<dbReference type="Proteomes" id="UP000257004">
    <property type="component" value="Unassembled WGS sequence"/>
</dbReference>
<comment type="caution">
    <text evidence="2">The sequence shown here is derived from an EMBL/GenBank/DDBJ whole genome shotgun (WGS) entry which is preliminary data.</text>
</comment>
<evidence type="ECO:0000313" key="2">
    <source>
        <dbReference type="EMBL" id="RED24802.1"/>
    </source>
</evidence>
<feature type="chain" id="PRO_5017613485" description="6-bladed beta-propeller protein" evidence="1">
    <location>
        <begin position="19"/>
        <end position="492"/>
    </location>
</feature>
<evidence type="ECO:0000256" key="1">
    <source>
        <dbReference type="SAM" id="SignalP"/>
    </source>
</evidence>
<sequence length="492" mass="57375">MKKLLLFFLLFSKSVLFSQTVLNSFPLNLNRPQENGQILSTEDVKTNEIYVFAADNKKTQILKYSKFFFFTDQFTDTINNLQSKVLIGHSFSEDGNPTLYWTSDNSSDIRIVKYFFTTKTTRSLNFKFPDYTGNIIATFQKNNTFYVLAHEKREEHLLLFEFNDGSCLIKMFDFSDFSFQNENGRKFTFTSLLQYYPLEKIESSEFNPLENTSRRNKMYFLDNRILLTLNYNVAKTETFELNLESLDVKRKVFDQPVSQKPLATSNSFYIDKKLFQFSVNNEEFLFNVKDFESGGTIKNVSISKNDTITFKNSPLFLQTNGQTPKRIKTTAKFLKQLSSLKAGISVIKNRENTFITFGGFEKFLVSTAPSYDYRNNFFSDFDDGSYSEYVTKMAFFDAIMDSNLEFVHNKQPEILAIDNISYYRYKTRNIAFDSIIKLKDFYILGYYDLASRKYIMRKFTDGFMNEDLGNPIMNKALLSNPATFGDLKPNKN</sequence>
<reference evidence="2 3" key="1">
    <citation type="submission" date="2018-07" db="EMBL/GenBank/DDBJ databases">
        <title>Genomic Encyclopedia of Archaeal and Bacterial Type Strains, Phase II (KMG-II): from individual species to whole genera.</title>
        <authorList>
            <person name="Goeker M."/>
        </authorList>
    </citation>
    <scope>NUCLEOTIDE SEQUENCE [LARGE SCALE GENOMIC DNA]</scope>
    <source>
        <strain evidence="2 3">DSM 25795</strain>
    </source>
</reference>
<evidence type="ECO:0008006" key="4">
    <source>
        <dbReference type="Google" id="ProtNLM"/>
    </source>
</evidence>
<dbReference type="AlphaFoldDB" id="A0A3D9FXG1"/>
<feature type="signal peptide" evidence="1">
    <location>
        <begin position="1"/>
        <end position="18"/>
    </location>
</feature>
<name>A0A3D9FXG1_9FLAO</name>
<evidence type="ECO:0000313" key="3">
    <source>
        <dbReference type="Proteomes" id="UP000257004"/>
    </source>
</evidence>
<accession>A0A3D9FXG1</accession>
<keyword evidence="1" id="KW-0732">Signal</keyword>
<gene>
    <name evidence="2" type="ORF">BD847_1538</name>
</gene>